<gene>
    <name evidence="1" type="ORF">Fot_07094</name>
</gene>
<reference evidence="2" key="1">
    <citation type="submission" date="2024-07" db="EMBL/GenBank/DDBJ databases">
        <title>Two chromosome-level genome assemblies of Korean endemic species Abeliophyllum distichum and Forsythia ovata (Oleaceae).</title>
        <authorList>
            <person name="Jang H."/>
        </authorList>
    </citation>
    <scope>NUCLEOTIDE SEQUENCE [LARGE SCALE GENOMIC DNA]</scope>
</reference>
<comment type="caution">
    <text evidence="1">The sequence shown here is derived from an EMBL/GenBank/DDBJ whole genome shotgun (WGS) entry which is preliminary data.</text>
</comment>
<keyword evidence="2" id="KW-1185">Reference proteome</keyword>
<dbReference type="AlphaFoldDB" id="A0ABD1WYZ5"/>
<dbReference type="EMBL" id="JBFOLJ010000002">
    <property type="protein sequence ID" value="KAL2553475.1"/>
    <property type="molecule type" value="Genomic_DNA"/>
</dbReference>
<dbReference type="Proteomes" id="UP001604277">
    <property type="component" value="Unassembled WGS sequence"/>
</dbReference>
<sequence length="117" mass="13448">MTKILQVVNLKLAVHQKSARVDVRLVRITTHSNRQLVQLTRQQNQLAEVLLQCANQSSSKDNELLEHLVKIGVEDDEGLFNAQTFLLENPTKIRVFYSFSVHHRKSVLMKMLQKAAK</sequence>
<proteinExistence type="predicted"/>
<name>A0ABD1WYZ5_9LAMI</name>
<evidence type="ECO:0000313" key="1">
    <source>
        <dbReference type="EMBL" id="KAL2553475.1"/>
    </source>
</evidence>
<protein>
    <submittedName>
        <fullName evidence="1">Uncharacterized protein</fullName>
    </submittedName>
</protein>
<organism evidence="1 2">
    <name type="scientific">Forsythia ovata</name>
    <dbReference type="NCBI Taxonomy" id="205694"/>
    <lineage>
        <taxon>Eukaryota</taxon>
        <taxon>Viridiplantae</taxon>
        <taxon>Streptophyta</taxon>
        <taxon>Embryophyta</taxon>
        <taxon>Tracheophyta</taxon>
        <taxon>Spermatophyta</taxon>
        <taxon>Magnoliopsida</taxon>
        <taxon>eudicotyledons</taxon>
        <taxon>Gunneridae</taxon>
        <taxon>Pentapetalae</taxon>
        <taxon>asterids</taxon>
        <taxon>lamiids</taxon>
        <taxon>Lamiales</taxon>
        <taxon>Oleaceae</taxon>
        <taxon>Forsythieae</taxon>
        <taxon>Forsythia</taxon>
    </lineage>
</organism>
<evidence type="ECO:0000313" key="2">
    <source>
        <dbReference type="Proteomes" id="UP001604277"/>
    </source>
</evidence>
<accession>A0ABD1WYZ5</accession>